<organism evidence="1 2">
    <name type="scientific">Paracoccus laeviglucosivorans</name>
    <dbReference type="NCBI Taxonomy" id="1197861"/>
    <lineage>
        <taxon>Bacteria</taxon>
        <taxon>Pseudomonadati</taxon>
        <taxon>Pseudomonadota</taxon>
        <taxon>Alphaproteobacteria</taxon>
        <taxon>Rhodobacterales</taxon>
        <taxon>Paracoccaceae</taxon>
        <taxon>Paracoccus</taxon>
    </lineage>
</organism>
<sequence>MTKAVIVSAARTPVGSFLGAFANTPAHD</sequence>
<dbReference type="InterPro" id="IPR016039">
    <property type="entry name" value="Thiolase-like"/>
</dbReference>
<reference evidence="1 2" key="1">
    <citation type="submission" date="2017-05" db="EMBL/GenBank/DDBJ databases">
        <authorList>
            <person name="Varghese N."/>
            <person name="Submissions S."/>
        </authorList>
    </citation>
    <scope>NUCLEOTIDE SEQUENCE [LARGE SCALE GENOMIC DNA]</scope>
    <source>
        <strain evidence="1 2">DSM 100094</strain>
    </source>
</reference>
<dbReference type="Gene3D" id="3.40.47.10">
    <property type="match status" value="1"/>
</dbReference>
<name>A0A521E776_9RHOB</name>
<dbReference type="EMBL" id="FXTK01000011">
    <property type="protein sequence ID" value="SMO79749.1"/>
    <property type="molecule type" value="Genomic_DNA"/>
</dbReference>
<dbReference type="Proteomes" id="UP000319014">
    <property type="component" value="Unassembled WGS sequence"/>
</dbReference>
<evidence type="ECO:0000313" key="1">
    <source>
        <dbReference type="EMBL" id="SMO79749.1"/>
    </source>
</evidence>
<evidence type="ECO:0000313" key="2">
    <source>
        <dbReference type="Proteomes" id="UP000319014"/>
    </source>
</evidence>
<accession>A0A521E776</accession>
<proteinExistence type="predicted"/>
<dbReference type="AlphaFoldDB" id="A0A521E776"/>
<gene>
    <name evidence="1" type="ORF">SAMN06265221_111137</name>
</gene>
<feature type="non-terminal residue" evidence="1">
    <location>
        <position position="28"/>
    </location>
</feature>
<evidence type="ECO:0008006" key="3">
    <source>
        <dbReference type="Google" id="ProtNLM"/>
    </source>
</evidence>
<keyword evidence="2" id="KW-1185">Reference proteome</keyword>
<protein>
    <recommendedName>
        <fullName evidence="3">Acetyl-CoA C-acetyltransferase</fullName>
    </recommendedName>
</protein>
<dbReference type="GO" id="GO:0016746">
    <property type="term" value="F:acyltransferase activity"/>
    <property type="evidence" value="ECO:0007669"/>
    <property type="project" value="InterPro"/>
</dbReference>